<dbReference type="Gene3D" id="3.40.50.300">
    <property type="entry name" value="P-loop containing nucleotide triphosphate hydrolases"/>
    <property type="match status" value="1"/>
</dbReference>
<organism evidence="1 2">
    <name type="scientific">Sphingomonas limnosediminicola</name>
    <dbReference type="NCBI Taxonomy" id="940133"/>
    <lineage>
        <taxon>Bacteria</taxon>
        <taxon>Pseudomonadati</taxon>
        <taxon>Pseudomonadota</taxon>
        <taxon>Alphaproteobacteria</taxon>
        <taxon>Sphingomonadales</taxon>
        <taxon>Sphingomonadaceae</taxon>
        <taxon>Sphingomonas</taxon>
    </lineage>
</organism>
<proteinExistence type="predicted"/>
<dbReference type="InterPro" id="IPR027417">
    <property type="entry name" value="P-loop_NTPase"/>
</dbReference>
<dbReference type="EMBL" id="BAABBM010000001">
    <property type="protein sequence ID" value="GAA3908414.1"/>
    <property type="molecule type" value="Genomic_DNA"/>
</dbReference>
<comment type="caution">
    <text evidence="1">The sequence shown here is derived from an EMBL/GenBank/DDBJ whole genome shotgun (WGS) entry which is preliminary data.</text>
</comment>
<reference evidence="2" key="1">
    <citation type="journal article" date="2019" name="Int. J. Syst. Evol. Microbiol.">
        <title>The Global Catalogue of Microorganisms (GCM) 10K type strain sequencing project: providing services to taxonomists for standard genome sequencing and annotation.</title>
        <authorList>
            <consortium name="The Broad Institute Genomics Platform"/>
            <consortium name="The Broad Institute Genome Sequencing Center for Infectious Disease"/>
            <person name="Wu L."/>
            <person name="Ma J."/>
        </authorList>
    </citation>
    <scope>NUCLEOTIDE SEQUENCE [LARGE SCALE GENOMIC DNA]</scope>
    <source>
        <strain evidence="2">JCM 17543</strain>
    </source>
</reference>
<gene>
    <name evidence="1" type="ORF">GCM10022276_28450</name>
</gene>
<evidence type="ECO:0008006" key="3">
    <source>
        <dbReference type="Google" id="ProtNLM"/>
    </source>
</evidence>
<dbReference type="Pfam" id="PF13469">
    <property type="entry name" value="Sulfotransfer_3"/>
    <property type="match status" value="1"/>
</dbReference>
<dbReference type="Proteomes" id="UP001500827">
    <property type="component" value="Unassembled WGS sequence"/>
</dbReference>
<evidence type="ECO:0000313" key="1">
    <source>
        <dbReference type="EMBL" id="GAA3908414.1"/>
    </source>
</evidence>
<protein>
    <recommendedName>
        <fullName evidence="3">Sulfotransferase</fullName>
    </recommendedName>
</protein>
<keyword evidence="2" id="KW-1185">Reference proteome</keyword>
<evidence type="ECO:0000313" key="2">
    <source>
        <dbReference type="Proteomes" id="UP001500827"/>
    </source>
</evidence>
<accession>A0ABP7LVX9</accession>
<sequence length="319" mass="36872">MRRRPEVCFSKIKEPHFFTLADLRDASDAEVPTMLMELYVDRFFPHREAATELLAEGSVSYLYAPERLRPMLKVWPNAKFIIALRDPFAMLPSVHQRLLFQGDEVVKDFASAWRLQKARREGRSIPRSCIDARQLQYLEVARLGEHVRRMFATVGRENCHVILFDDLQNDPTSTYLELLEFLGLEDDGFRDFSVNRPSRSFRYGWLQRLLKRPTFLTKNALAGQSFKYRFAAAPAKPSSLIERALTRARRKLLKWNQRVVKTHNLPPELQEEIRELLSDDVQGLAKLIGRDLSHWLGGKSDDGLSKMTPEISRRASSAA</sequence>
<name>A0ABP7LVX9_9SPHN</name>
<dbReference type="SUPFAM" id="SSF52540">
    <property type="entry name" value="P-loop containing nucleoside triphosphate hydrolases"/>
    <property type="match status" value="1"/>
</dbReference>